<feature type="transmembrane region" description="Helical" evidence="2">
    <location>
        <begin position="48"/>
        <end position="66"/>
    </location>
</feature>
<evidence type="ECO:0000313" key="3">
    <source>
        <dbReference type="EMBL" id="WNM27442.1"/>
    </source>
</evidence>
<feature type="compositionally biased region" description="Low complexity" evidence="1">
    <location>
        <begin position="8"/>
        <end position="23"/>
    </location>
</feature>
<feature type="transmembrane region" description="Helical" evidence="2">
    <location>
        <begin position="189"/>
        <end position="211"/>
    </location>
</feature>
<feature type="transmembrane region" description="Helical" evidence="2">
    <location>
        <begin position="150"/>
        <end position="177"/>
    </location>
</feature>
<feature type="transmembrane region" description="Helical" evidence="2">
    <location>
        <begin position="324"/>
        <end position="342"/>
    </location>
</feature>
<gene>
    <name evidence="3" type="ORF">RN607_00120</name>
</gene>
<dbReference type="AlphaFoldDB" id="A0AA96FDL2"/>
<keyword evidence="2" id="KW-1133">Transmembrane helix</keyword>
<protein>
    <submittedName>
        <fullName evidence="3">ABC transporter permease</fullName>
    </submittedName>
</protein>
<evidence type="ECO:0000256" key="1">
    <source>
        <dbReference type="SAM" id="MobiDB-lite"/>
    </source>
</evidence>
<feature type="region of interest" description="Disordered" evidence="1">
    <location>
        <begin position="1"/>
        <end position="23"/>
    </location>
</feature>
<keyword evidence="2" id="KW-0812">Transmembrane</keyword>
<keyword evidence="2" id="KW-0472">Membrane</keyword>
<feature type="transmembrane region" description="Helical" evidence="2">
    <location>
        <begin position="457"/>
        <end position="478"/>
    </location>
</feature>
<proteinExistence type="predicted"/>
<dbReference type="RefSeq" id="WP_313543459.1">
    <property type="nucleotide sequence ID" value="NZ_CP134880.1"/>
</dbReference>
<dbReference type="EMBL" id="CP134880">
    <property type="protein sequence ID" value="WNM27442.1"/>
    <property type="molecule type" value="Genomic_DNA"/>
</dbReference>
<name>A0AA96FDL2_9MICO</name>
<feature type="transmembrane region" description="Helical" evidence="2">
    <location>
        <begin position="485"/>
        <end position="508"/>
    </location>
</feature>
<organism evidence="3">
    <name type="scientific">Demequina capsici</name>
    <dbReference type="NCBI Taxonomy" id="3075620"/>
    <lineage>
        <taxon>Bacteria</taxon>
        <taxon>Bacillati</taxon>
        <taxon>Actinomycetota</taxon>
        <taxon>Actinomycetes</taxon>
        <taxon>Micrococcales</taxon>
        <taxon>Demequinaceae</taxon>
        <taxon>Demequina</taxon>
    </lineage>
</organism>
<reference evidence="3" key="1">
    <citation type="submission" date="2023-09" db="EMBL/GenBank/DDBJ databases">
        <title>Demequina sp. a novel bacteria isolated from Capsicum annuum.</title>
        <authorList>
            <person name="Humaira Z."/>
            <person name="Lee J."/>
            <person name="Cho D."/>
        </authorList>
    </citation>
    <scope>NUCLEOTIDE SEQUENCE</scope>
    <source>
        <strain evidence="3">PMTSA13</strain>
    </source>
</reference>
<feature type="transmembrane region" description="Helical" evidence="2">
    <location>
        <begin position="362"/>
        <end position="385"/>
    </location>
</feature>
<feature type="transmembrane region" description="Helical" evidence="2">
    <location>
        <begin position="109"/>
        <end position="129"/>
    </location>
</feature>
<evidence type="ECO:0000256" key="2">
    <source>
        <dbReference type="SAM" id="Phobius"/>
    </source>
</evidence>
<sequence length="557" mass="57858">MSTRIDPTTRSGPPRATAAATAHRPPADGLAGLRTSIAFMVRRNRVRLLVWFVVIVGLFAYVGDYYRSIFTTQQALDDFAKISDNPGIRALTGLAAAPNTLGGAVWTKIWMTCALSLALGIVFLVTRNGRADEELGRAELLRSRMLGNHASAVATWTVLAVLSVAIGLFVAVSSILLGLDPDGAGTTGSWVVGASLTGVGLVSVGVGALAGQLASTSRGANSLGAIVVIGFYVLRMIGDLGGGALTWASPFGWGQAMAPWGANRWWPLGLMLLLAAALLGSAWLIEERRDHGAGLLPDRAGRGGAPRRYASPVGLALRLQRGPLIGWSAAVVLSALLFGSVVDQMNSLLSDSGADISALLQGTGIDALLGMLCGLIALLAAVFAVQSATQLRADEASGIIEPQLAGAVSRTRWALQRLAIPLVGAALLLLVGGWLMGAGYGSTIGDSSQGVRLAGATVAYLPAVLVIVGIAVMLFGYLPRLAVALSWALVGALWMVMIIGDALHLPAWALNLMPFSATPALPAEPMTWTPLVVMTMVGVGLVWAGLARFVRRDIQVG</sequence>
<dbReference type="KEGG" id="dcp:RN607_00120"/>
<feature type="transmembrane region" description="Helical" evidence="2">
    <location>
        <begin position="418"/>
        <end position="437"/>
    </location>
</feature>
<feature type="transmembrane region" description="Helical" evidence="2">
    <location>
        <begin position="265"/>
        <end position="285"/>
    </location>
</feature>
<feature type="transmembrane region" description="Helical" evidence="2">
    <location>
        <begin position="528"/>
        <end position="550"/>
    </location>
</feature>
<dbReference type="Proteomes" id="UP001303408">
    <property type="component" value="Chromosome"/>
</dbReference>
<feature type="transmembrane region" description="Helical" evidence="2">
    <location>
        <begin position="223"/>
        <end position="245"/>
    </location>
</feature>
<accession>A0AA96FDL2</accession>